<accession>A0A2N9JLE0</accession>
<dbReference type="EMBL" id="LT985188">
    <property type="protein sequence ID" value="SPD88401.1"/>
    <property type="molecule type" value="Genomic_DNA"/>
</dbReference>
<keyword evidence="3" id="KW-1185">Reference proteome</keyword>
<dbReference type="KEGG" id="mgg:MPLG2_3371"/>
<reference evidence="2 3" key="1">
    <citation type="submission" date="2018-02" db="EMBL/GenBank/DDBJ databases">
        <authorList>
            <person name="Cohen D.B."/>
            <person name="Kent A.D."/>
        </authorList>
    </citation>
    <scope>NUCLEOTIDE SEQUENCE [LARGE SCALE GENOMIC DNA]</scope>
    <source>
        <strain evidence="2">1</strain>
    </source>
</reference>
<evidence type="ECO:0000256" key="1">
    <source>
        <dbReference type="SAM" id="MobiDB-lite"/>
    </source>
</evidence>
<evidence type="ECO:0000313" key="2">
    <source>
        <dbReference type="EMBL" id="SPD88401.1"/>
    </source>
</evidence>
<proteinExistence type="predicted"/>
<evidence type="ECO:0000313" key="3">
    <source>
        <dbReference type="Proteomes" id="UP000238164"/>
    </source>
</evidence>
<feature type="compositionally biased region" description="Basic and acidic residues" evidence="1">
    <location>
        <begin position="1"/>
        <end position="12"/>
    </location>
</feature>
<name>A0A2N9JLE0_9ACTN</name>
<sequence length="72" mass="8568">MKRRLRTGDHLRGTKFLQPHPSPRNMLKAYVWCRRRSRRRIYLLTNAGHQVLESDRLATQVCKVSAHQRISD</sequence>
<dbReference type="AlphaFoldDB" id="A0A2N9JLE0"/>
<organism evidence="2 3">
    <name type="scientific">Micropruina glycogenica</name>
    <dbReference type="NCBI Taxonomy" id="75385"/>
    <lineage>
        <taxon>Bacteria</taxon>
        <taxon>Bacillati</taxon>
        <taxon>Actinomycetota</taxon>
        <taxon>Actinomycetes</taxon>
        <taxon>Propionibacteriales</taxon>
        <taxon>Nocardioidaceae</taxon>
        <taxon>Micropruina</taxon>
    </lineage>
</organism>
<gene>
    <name evidence="2" type="ORF">MPLG2_3371</name>
</gene>
<protein>
    <submittedName>
        <fullName evidence="2">Uncharacterized protein</fullName>
    </submittedName>
</protein>
<dbReference type="Proteomes" id="UP000238164">
    <property type="component" value="Chromosome 1"/>
</dbReference>
<feature type="region of interest" description="Disordered" evidence="1">
    <location>
        <begin position="1"/>
        <end position="22"/>
    </location>
</feature>